<dbReference type="SMART" id="SM00382">
    <property type="entry name" value="AAA"/>
    <property type="match status" value="1"/>
</dbReference>
<dbReference type="SUPFAM" id="SSF52540">
    <property type="entry name" value="P-loop containing nucleoside triphosphate hydrolases"/>
    <property type="match status" value="1"/>
</dbReference>
<dbReference type="GO" id="GO:0016887">
    <property type="term" value="F:ATP hydrolysis activity"/>
    <property type="evidence" value="ECO:0007669"/>
    <property type="project" value="InterPro"/>
</dbReference>
<dbReference type="SUPFAM" id="SSF48403">
    <property type="entry name" value="Ankyrin repeat"/>
    <property type="match status" value="1"/>
</dbReference>
<dbReference type="GO" id="GO:0005737">
    <property type="term" value="C:cytoplasm"/>
    <property type="evidence" value="ECO:0007669"/>
    <property type="project" value="TreeGrafter"/>
</dbReference>
<dbReference type="InterPro" id="IPR003593">
    <property type="entry name" value="AAA+_ATPase"/>
</dbReference>
<dbReference type="Pfam" id="PF07728">
    <property type="entry name" value="AAA_5"/>
    <property type="match status" value="1"/>
</dbReference>
<dbReference type="OrthoDB" id="47330at2759"/>
<feature type="domain" description="AAA+ ATPase" evidence="3">
    <location>
        <begin position="299"/>
        <end position="449"/>
    </location>
</feature>
<keyword evidence="4" id="KW-0378">Hydrolase</keyword>
<dbReference type="EMBL" id="KI911141">
    <property type="protein sequence ID" value="ETS04501.1"/>
    <property type="molecule type" value="Genomic_DNA"/>
</dbReference>
<dbReference type="PANTHER" id="PTHR11638:SF18">
    <property type="entry name" value="HEAT SHOCK PROTEIN 104"/>
    <property type="match status" value="1"/>
</dbReference>
<protein>
    <submittedName>
        <fullName evidence="4">p-loop containing nucleoside triphosphate hydrolase protein</fullName>
    </submittedName>
</protein>
<dbReference type="Proteomes" id="UP000024376">
    <property type="component" value="Unassembled WGS sequence"/>
</dbReference>
<organism evidence="4 5">
    <name type="scientific">Hypocrea jecorina (strain ATCC 56765 / BCRC 32924 / NRRL 11460 / Rut C-30)</name>
    <name type="common">Trichoderma reesei</name>
    <dbReference type="NCBI Taxonomy" id="1344414"/>
    <lineage>
        <taxon>Eukaryota</taxon>
        <taxon>Fungi</taxon>
        <taxon>Dikarya</taxon>
        <taxon>Ascomycota</taxon>
        <taxon>Pezizomycotina</taxon>
        <taxon>Sordariomycetes</taxon>
        <taxon>Hypocreomycetidae</taxon>
        <taxon>Hypocreales</taxon>
        <taxon>Hypocreaceae</taxon>
        <taxon>Trichoderma</taxon>
    </lineage>
</organism>
<keyword evidence="1" id="KW-0547">Nucleotide-binding</keyword>
<dbReference type="Gene3D" id="3.40.50.300">
    <property type="entry name" value="P-loop containing nucleotide triphosphate hydrolases"/>
    <property type="match status" value="1"/>
</dbReference>
<dbReference type="PANTHER" id="PTHR11638">
    <property type="entry name" value="ATP-DEPENDENT CLP PROTEASE"/>
    <property type="match status" value="1"/>
</dbReference>
<dbReference type="GO" id="GO:0034605">
    <property type="term" value="P:cellular response to heat"/>
    <property type="evidence" value="ECO:0007669"/>
    <property type="project" value="TreeGrafter"/>
</dbReference>
<dbReference type="HOGENOM" id="CLU_021319_0_0_1"/>
<keyword evidence="2" id="KW-0067">ATP-binding</keyword>
<gene>
    <name evidence="4" type="ORF">M419DRAFT_127622</name>
</gene>
<evidence type="ECO:0000313" key="4">
    <source>
        <dbReference type="EMBL" id="ETS04501.1"/>
    </source>
</evidence>
<evidence type="ECO:0000256" key="2">
    <source>
        <dbReference type="ARBA" id="ARBA00022840"/>
    </source>
</evidence>
<name>A0A024SIE7_HYPJR</name>
<dbReference type="InterPro" id="IPR011704">
    <property type="entry name" value="ATPase_dyneun-rel_AAA"/>
</dbReference>
<dbReference type="GO" id="GO:0005524">
    <property type="term" value="F:ATP binding"/>
    <property type="evidence" value="ECO:0007669"/>
    <property type="project" value="UniProtKB-KW"/>
</dbReference>
<sequence length="599" mass="67344">MSDTQSVFWMDIKRDMLDEDCVQTLVKDCGCTRERAVTLLKSDAQESLPDFKESSRSIEWDFKLPRLPVLPIFTEDDFSPDSLASAIQHGTTVHRMREYLSNYDTALLKQDISANVMGFPLIFYAVETNDENMVRLLIDFGASASAVYETSQVPLLAFAIMCGETLQLDTTNMVSVLLSKGASPYAIPLDLFAPYIVDAEKRRDQRGERPVEEPAEAAQAAWCSEATKDRLVKNINLTQRYFLEKSTKLKRPSARRRQVARLKNCQGLLGIPYFLVGQGVATELLTQRLLTHLMMPTKQPLVLCFAGPSGHGKTELARQLGHLLTLDLEVVDCTTFTHEMELFGPRRPYHGYEKGSAVNNFLVQHAGRKCIVFLDEFEKTTKEIHQTLLLPFDNGEYRDRRTGDRINCSNTIWIMATNALDETILDFYEHNGAIAGEDVDERVRLVRQLSQQLREAFLQQFGASAPVTGRISDFIPLLPFSNGEQAVITHKCLLELAHNLRQPITLTKGHERLIGDMRLQIRKDGTVCSVLAKKHYHSRLGARSLQTGAETVKRIVLDAYLDDDEEVEEKGDLRDAIIDVDGGEIVGRILPLAKANGKA</sequence>
<proteinExistence type="predicted"/>
<dbReference type="KEGG" id="trr:M419DRAFT_127622"/>
<dbReference type="InterPro" id="IPR050130">
    <property type="entry name" value="ClpA_ClpB"/>
</dbReference>
<reference evidence="5" key="1">
    <citation type="journal article" date="2013" name="Ind. Biotechnol.">
        <title>Comparative genomics analysis of Trichoderma reesei strains.</title>
        <authorList>
            <person name="Koike H."/>
            <person name="Aerts A."/>
            <person name="LaButti K."/>
            <person name="Grigoriev I.V."/>
            <person name="Baker S.E."/>
        </authorList>
    </citation>
    <scope>NUCLEOTIDE SEQUENCE [LARGE SCALE GENOMIC DNA]</scope>
    <source>
        <strain evidence="5">ATCC 56765 / BCRC 32924 / NRRL 11460 / Rut C-30</strain>
    </source>
</reference>
<dbReference type="InterPro" id="IPR027417">
    <property type="entry name" value="P-loop_NTPase"/>
</dbReference>
<dbReference type="AlphaFoldDB" id="A0A024SIE7"/>
<evidence type="ECO:0000259" key="3">
    <source>
        <dbReference type="SMART" id="SM00382"/>
    </source>
</evidence>
<dbReference type="InterPro" id="IPR036770">
    <property type="entry name" value="Ankyrin_rpt-contain_sf"/>
</dbReference>
<dbReference type="InterPro" id="IPR001270">
    <property type="entry name" value="ClpA/B"/>
</dbReference>
<accession>A0A024SIE7</accession>
<dbReference type="PRINTS" id="PR00300">
    <property type="entry name" value="CLPPROTEASEA"/>
</dbReference>
<dbReference type="Gene3D" id="1.25.40.20">
    <property type="entry name" value="Ankyrin repeat-containing domain"/>
    <property type="match status" value="1"/>
</dbReference>
<evidence type="ECO:0000313" key="5">
    <source>
        <dbReference type="Proteomes" id="UP000024376"/>
    </source>
</evidence>
<evidence type="ECO:0000256" key="1">
    <source>
        <dbReference type="ARBA" id="ARBA00022741"/>
    </source>
</evidence>